<keyword evidence="1" id="KW-0472">Membrane</keyword>
<proteinExistence type="predicted"/>
<reference evidence="2 3" key="2">
    <citation type="submission" date="2018-11" db="EMBL/GenBank/DDBJ databases">
        <authorList>
            <consortium name="Pathogen Informatics"/>
        </authorList>
    </citation>
    <scope>NUCLEOTIDE SEQUENCE [LARGE SCALE GENOMIC DNA]</scope>
</reference>
<evidence type="ECO:0000313" key="4">
    <source>
        <dbReference type="WBParaSite" id="HDID_0000396001-mRNA-1"/>
    </source>
</evidence>
<dbReference type="GO" id="GO:0008028">
    <property type="term" value="F:monocarboxylic acid transmembrane transporter activity"/>
    <property type="evidence" value="ECO:0007669"/>
    <property type="project" value="TreeGrafter"/>
</dbReference>
<sequence length="235" mass="25905">MDSSTILKWVVVFGGFLSYFLADGCTYSAGILFTEFKDIFHASATATSLLPALIYAIPQFMSPFICPVTNSIGYSTAAAWGSFFLCLSFIVTSFAQEIGITYFAYGVLMSLGLQLTYTSAFMAVCATFKDSKWFGLACGIMTCGGGIGAFVTNHMLIWILSLWTWRETLVIQGGFFLHAWISAALFYWSDERTAVENETARYETCLNKVTLGFLDSKRDDSVNSLAIFSHIDAKS</sequence>
<dbReference type="InterPro" id="IPR011701">
    <property type="entry name" value="MFS"/>
</dbReference>
<dbReference type="Pfam" id="PF07690">
    <property type="entry name" value="MFS_1"/>
    <property type="match status" value="1"/>
</dbReference>
<feature type="transmembrane region" description="Helical" evidence="1">
    <location>
        <begin position="9"/>
        <end position="33"/>
    </location>
</feature>
<organism evidence="4">
    <name type="scientific">Hymenolepis diminuta</name>
    <name type="common">Rat tapeworm</name>
    <dbReference type="NCBI Taxonomy" id="6216"/>
    <lineage>
        <taxon>Eukaryota</taxon>
        <taxon>Metazoa</taxon>
        <taxon>Spiralia</taxon>
        <taxon>Lophotrochozoa</taxon>
        <taxon>Platyhelminthes</taxon>
        <taxon>Cestoda</taxon>
        <taxon>Eucestoda</taxon>
        <taxon>Cyclophyllidea</taxon>
        <taxon>Hymenolepididae</taxon>
        <taxon>Hymenolepis</taxon>
    </lineage>
</organism>
<accession>A0A0R3SGD7</accession>
<dbReference type="PANTHER" id="PTHR11360">
    <property type="entry name" value="MONOCARBOXYLATE TRANSPORTER"/>
    <property type="match status" value="1"/>
</dbReference>
<dbReference type="InterPro" id="IPR050327">
    <property type="entry name" value="Proton-linked_MCT"/>
</dbReference>
<dbReference type="OrthoDB" id="6499973at2759"/>
<feature type="transmembrane region" description="Helical" evidence="1">
    <location>
        <begin position="102"/>
        <end position="126"/>
    </location>
</feature>
<gene>
    <name evidence="2" type="ORF">HDID_LOCUS3958</name>
</gene>
<name>A0A0R3SGD7_HYMDI</name>
<dbReference type="SUPFAM" id="SSF103473">
    <property type="entry name" value="MFS general substrate transporter"/>
    <property type="match status" value="1"/>
</dbReference>
<dbReference type="InterPro" id="IPR036259">
    <property type="entry name" value="MFS_trans_sf"/>
</dbReference>
<feature type="transmembrane region" description="Helical" evidence="1">
    <location>
        <begin position="39"/>
        <end position="57"/>
    </location>
</feature>
<dbReference type="WBParaSite" id="HDID_0000396001-mRNA-1">
    <property type="protein sequence ID" value="HDID_0000396001-mRNA-1"/>
    <property type="gene ID" value="HDID_0000396001"/>
</dbReference>
<evidence type="ECO:0000313" key="3">
    <source>
        <dbReference type="Proteomes" id="UP000274504"/>
    </source>
</evidence>
<dbReference type="EMBL" id="UYSG01001345">
    <property type="protein sequence ID" value="VDL41583.1"/>
    <property type="molecule type" value="Genomic_DNA"/>
</dbReference>
<evidence type="ECO:0000313" key="2">
    <source>
        <dbReference type="EMBL" id="VDL41583.1"/>
    </source>
</evidence>
<dbReference type="AlphaFoldDB" id="A0A0R3SGD7"/>
<dbReference type="Proteomes" id="UP000274504">
    <property type="component" value="Unassembled WGS sequence"/>
</dbReference>
<dbReference type="Gene3D" id="1.20.1250.20">
    <property type="entry name" value="MFS general substrate transporter like domains"/>
    <property type="match status" value="1"/>
</dbReference>
<reference evidence="4" key="1">
    <citation type="submission" date="2017-02" db="UniProtKB">
        <authorList>
            <consortium name="WormBaseParasite"/>
        </authorList>
    </citation>
    <scope>IDENTIFICATION</scope>
</reference>
<feature type="transmembrane region" description="Helical" evidence="1">
    <location>
        <begin position="77"/>
        <end position="96"/>
    </location>
</feature>
<feature type="transmembrane region" description="Helical" evidence="1">
    <location>
        <begin position="169"/>
        <end position="188"/>
    </location>
</feature>
<evidence type="ECO:0000256" key="1">
    <source>
        <dbReference type="SAM" id="Phobius"/>
    </source>
</evidence>
<keyword evidence="1" id="KW-0812">Transmembrane</keyword>
<keyword evidence="1" id="KW-1133">Transmembrane helix</keyword>
<protein>
    <submittedName>
        <fullName evidence="4">Monocarboxylate transporter 14</fullName>
    </submittedName>
</protein>
<dbReference type="PANTHER" id="PTHR11360:SF260">
    <property type="entry name" value="MFS DOMAIN-CONTAINING PROTEIN"/>
    <property type="match status" value="1"/>
</dbReference>
<feature type="transmembrane region" description="Helical" evidence="1">
    <location>
        <begin position="133"/>
        <end position="163"/>
    </location>
</feature>